<feature type="compositionally biased region" description="Polar residues" evidence="14">
    <location>
        <begin position="1583"/>
        <end position="1593"/>
    </location>
</feature>
<evidence type="ECO:0008006" key="20">
    <source>
        <dbReference type="Google" id="ProtNLM"/>
    </source>
</evidence>
<dbReference type="InterPro" id="IPR000477">
    <property type="entry name" value="RT_dom"/>
</dbReference>
<dbReference type="GO" id="GO:0004519">
    <property type="term" value="F:endonuclease activity"/>
    <property type="evidence" value="ECO:0007669"/>
    <property type="project" value="UniProtKB-KW"/>
</dbReference>
<dbReference type="PANTHER" id="PTHR37984:SF15">
    <property type="entry name" value="INTEGRASE CATALYTIC DOMAIN-CONTAINING PROTEIN"/>
    <property type="match status" value="1"/>
</dbReference>
<dbReference type="FunFam" id="1.10.340.70:FF:000001">
    <property type="entry name" value="Retrovirus-related Pol polyprotein from transposon gypsy-like Protein"/>
    <property type="match status" value="1"/>
</dbReference>
<name>A0AA88XSK5_PINIB</name>
<evidence type="ECO:0000256" key="8">
    <source>
        <dbReference type="ARBA" id="ARBA00022842"/>
    </source>
</evidence>
<dbReference type="Pfam" id="PF00665">
    <property type="entry name" value="rve"/>
    <property type="match status" value="1"/>
</dbReference>
<dbReference type="GO" id="GO:0003677">
    <property type="term" value="F:DNA binding"/>
    <property type="evidence" value="ECO:0007669"/>
    <property type="project" value="UniProtKB-KW"/>
</dbReference>
<dbReference type="GO" id="GO:0006508">
    <property type="term" value="P:proteolysis"/>
    <property type="evidence" value="ECO:0007669"/>
    <property type="project" value="UniProtKB-KW"/>
</dbReference>
<feature type="compositionally biased region" description="Low complexity" evidence="14">
    <location>
        <begin position="214"/>
        <end position="225"/>
    </location>
</feature>
<reference evidence="18" key="1">
    <citation type="submission" date="2019-08" db="EMBL/GenBank/DDBJ databases">
        <title>The improved chromosome-level genome for the pearl oyster Pinctada fucata martensii using PacBio sequencing and Hi-C.</title>
        <authorList>
            <person name="Zheng Z."/>
        </authorList>
    </citation>
    <scope>NUCLEOTIDE SEQUENCE</scope>
    <source>
        <strain evidence="18">ZZ-2019</strain>
        <tissue evidence="18">Adductor muscle</tissue>
    </source>
</reference>
<gene>
    <name evidence="18" type="ORF">FSP39_015414</name>
</gene>
<dbReference type="Proteomes" id="UP001186944">
    <property type="component" value="Unassembled WGS sequence"/>
</dbReference>
<evidence type="ECO:0000256" key="13">
    <source>
        <dbReference type="PROSITE-ProRule" id="PRU00047"/>
    </source>
</evidence>
<dbReference type="GO" id="GO:0008270">
    <property type="term" value="F:zinc ion binding"/>
    <property type="evidence" value="ECO:0007669"/>
    <property type="project" value="UniProtKB-KW"/>
</dbReference>
<dbReference type="InterPro" id="IPR041577">
    <property type="entry name" value="RT_RNaseH_2"/>
</dbReference>
<dbReference type="PROSITE" id="PS00141">
    <property type="entry name" value="ASP_PROTEASE"/>
    <property type="match status" value="1"/>
</dbReference>
<feature type="domain" description="Integrase catalytic" evidence="17">
    <location>
        <begin position="1249"/>
        <end position="1407"/>
    </location>
</feature>
<evidence type="ECO:0000256" key="4">
    <source>
        <dbReference type="ARBA" id="ARBA00022722"/>
    </source>
</evidence>
<evidence type="ECO:0000256" key="10">
    <source>
        <dbReference type="ARBA" id="ARBA00022908"/>
    </source>
</evidence>
<feature type="domain" description="CCHC-type" evidence="15">
    <location>
        <begin position="273"/>
        <end position="287"/>
    </location>
</feature>
<evidence type="ECO:0000256" key="1">
    <source>
        <dbReference type="ARBA" id="ARBA00022670"/>
    </source>
</evidence>
<keyword evidence="5" id="KW-0064">Aspartyl protease</keyword>
<evidence type="ECO:0000256" key="14">
    <source>
        <dbReference type="SAM" id="MobiDB-lite"/>
    </source>
</evidence>
<dbReference type="PROSITE" id="PS50878">
    <property type="entry name" value="RT_POL"/>
    <property type="match status" value="1"/>
</dbReference>
<keyword evidence="13" id="KW-0479">Metal-binding</keyword>
<dbReference type="GO" id="GO:0003964">
    <property type="term" value="F:RNA-directed DNA polymerase activity"/>
    <property type="evidence" value="ECO:0007669"/>
    <property type="project" value="UniProtKB-KW"/>
</dbReference>
<dbReference type="Gene3D" id="2.40.70.10">
    <property type="entry name" value="Acid Proteases"/>
    <property type="match status" value="1"/>
</dbReference>
<dbReference type="SUPFAM" id="SSF56672">
    <property type="entry name" value="DNA/RNA polymerases"/>
    <property type="match status" value="1"/>
</dbReference>
<evidence type="ECO:0000256" key="9">
    <source>
        <dbReference type="ARBA" id="ARBA00022884"/>
    </source>
</evidence>
<dbReference type="InterPro" id="IPR036875">
    <property type="entry name" value="Znf_CCHC_sf"/>
</dbReference>
<feature type="region of interest" description="Disordered" evidence="14">
    <location>
        <begin position="1054"/>
        <end position="1076"/>
    </location>
</feature>
<keyword evidence="13" id="KW-0863">Zinc-finger</keyword>
<dbReference type="InterPro" id="IPR001878">
    <property type="entry name" value="Znf_CCHC"/>
</dbReference>
<dbReference type="PROSITE" id="PS50994">
    <property type="entry name" value="INTEGRASE"/>
    <property type="match status" value="1"/>
</dbReference>
<organism evidence="18 19">
    <name type="scientific">Pinctada imbricata</name>
    <name type="common">Atlantic pearl-oyster</name>
    <name type="synonym">Pinctada martensii</name>
    <dbReference type="NCBI Taxonomy" id="66713"/>
    <lineage>
        <taxon>Eukaryota</taxon>
        <taxon>Metazoa</taxon>
        <taxon>Spiralia</taxon>
        <taxon>Lophotrochozoa</taxon>
        <taxon>Mollusca</taxon>
        <taxon>Bivalvia</taxon>
        <taxon>Autobranchia</taxon>
        <taxon>Pteriomorphia</taxon>
        <taxon>Pterioida</taxon>
        <taxon>Pterioidea</taxon>
        <taxon>Pteriidae</taxon>
        <taxon>Pinctada</taxon>
    </lineage>
</organism>
<keyword evidence="11" id="KW-0695">RNA-directed DNA polymerase</keyword>
<dbReference type="CDD" id="cd00303">
    <property type="entry name" value="retropepsin_like"/>
    <property type="match status" value="1"/>
</dbReference>
<dbReference type="InterPro" id="IPR012337">
    <property type="entry name" value="RNaseH-like_sf"/>
</dbReference>
<keyword evidence="9" id="KW-0694">RNA-binding</keyword>
<dbReference type="Pfam" id="PF17919">
    <property type="entry name" value="RT_RNaseH_2"/>
    <property type="match status" value="1"/>
</dbReference>
<dbReference type="PROSITE" id="PS50158">
    <property type="entry name" value="ZF_CCHC"/>
    <property type="match status" value="1"/>
</dbReference>
<dbReference type="InterPro" id="IPR001584">
    <property type="entry name" value="Integrase_cat-core"/>
</dbReference>
<protein>
    <recommendedName>
        <fullName evidence="20">Reverse transcriptase</fullName>
    </recommendedName>
</protein>
<dbReference type="CDD" id="cd01647">
    <property type="entry name" value="RT_LTR"/>
    <property type="match status" value="1"/>
</dbReference>
<accession>A0AA88XSK5</accession>
<evidence type="ECO:0000256" key="7">
    <source>
        <dbReference type="ARBA" id="ARBA00022801"/>
    </source>
</evidence>
<evidence type="ECO:0000259" key="16">
    <source>
        <dbReference type="PROSITE" id="PS50878"/>
    </source>
</evidence>
<feature type="compositionally biased region" description="Acidic residues" evidence="14">
    <location>
        <begin position="1664"/>
        <end position="1679"/>
    </location>
</feature>
<keyword evidence="2" id="KW-0808">Transferase</keyword>
<sequence>MATSGDISQETFSDTAHVSDHATLFIPRISIFSGNSKGATTYDMWRYEVCCLQRDYNDSVIQQAIRRSVRGEASKILLCLGLDTTVQDILLKFDSVFGDVERKETLLADFYSARQQPNESVADWGCRLEDLLGKVDRINTINSNQKDEMLRNVFWHGLRPSLQHISGHKFDNLTSFDSLLVAIRQLEFNESRHKTATISNSAVQVKSKPRKSKTPSTSEQPQQSQVIHELQQAIKELTSRLQQLQEQQSRNHTMVQQDTTDDNYTYDDTGPVCYRCGQIGHIAVGCRVILDHRRKTHTMSHVSYNRDYTYPRRARSYAMTEVVGDSNEVMLDIHGRRCKALLDTGSTISTLSHSFYQDHLSHLPLEPLNTVLQIECADGSSLPYLGYIKVDIDVDGVSSRQTLPECCFLIVNDTHYNKNVPALIGTNILTCLMNRTKDIHGIRFLQDANLHTPWYLAFRCLSLREKELTKNQHRLALVKSAEKRRITIPANSEVIIEGYMDKTIPYQPVCAILQATKSSYLPEDIDISPTLIAYDNQQATTIPVHITNVTTRTITVPPKALLCEVQAVDIEEYHPTTKSFIDDIEIDSSDLTKNQLHQGVDLINQYRDIFSQAETDIGHSSSVKHRIELSNEYPFKQRHRRIPPSMIDELRNHLQMLVTSGVIQRSKSPWASNIVLCRKKNGQLRMCVDYRQLNQRTIKDAYAIPRIDDILDSLLGNKYFSVLDMKSGYHQIEIDEEHKERTAFTVGPLGFYEYVRMPFGLANAPATYQRLMEDCFSGLNLDICFIYLDDVIIFSKTYEEHLERMKKVFDRMRREGLKLSPAKCQFFKRKVKYVGHMVSEKGVEPDPDKIEKVKTWPTPTNPEEVRKFIGFVGYYRKFIQDFSKIARPLTDLMPSPVSKRKSKFKQQKPWCWGREQEETFTILKNHLISPPILAYPDFNLPFELHTDASQRGLGAVLYQTQGNHQRVIGYASRGLTPAERNYSAHKLEFLALKWSVTEKFRDYLHGKKFTIITDNNPLTYILTNAKLDATGQRWVAALSAFDFTIKYRPGRNNADADSLSRLPSPPDPSDTTITSDSIKGICNSQVTPYIETISMSEQPLSSFSSINNEPNIDIFHAQQNDPELYPWICSVRDRQKPRKDQLPGTPANTMMMKNFDRLKLINGILYREVQIDEKTVNQLVLPASLIDYVLESVHNNMGHPGRDKTLSLIRDRFFWPGQYQDIDNWIKECIRCVLRKTTTTDRADLVNIVTTQPLELVCMDFLSLERSKGGFEYVLVITDHFTRYAIAIPTRNMTAKTTADAFFQHFVVHYGLPQRIHTDQGANFESKIIKELCNITGISKSRTTPYHPMGNGLCERFNRTLINMLGTLEPSKKSDWKSYIAPIVHAYNCMRQDTTKQSPYFLMFGREPHLPIDISFGLHREHPRTSLTKYVENMKERLRTSYKLASEAAKKAQDRQKEHYDLRARGAVLEVGDRVLVKVVAFDGRHKLADKWEEHPYLIMNQPNKTVPVFEVKREDGEGRKRVLHRNLLLPVGHLSGFRPDQSTIKKPTPKPRPSIVKAKPTPTPRPRRQTQKTSQGKDHSDIQSAEVESTLSDSDEEYFMIIEERKDTQSHQTDRRTEMSHREETDHVTDDDDHSTLVRSRPESEEDALQPASGTQTSGQDRETEEERSEDIIEEEENQSSAAAPNVEPDDDDDEIPTRRPRRERRPPAWLTSGEFVQSQQVRSTDWSERANFLKEMIRTGMFEGRESEVLTTLLDVVKNK</sequence>
<evidence type="ECO:0000256" key="12">
    <source>
        <dbReference type="ARBA" id="ARBA00023125"/>
    </source>
</evidence>
<evidence type="ECO:0000256" key="11">
    <source>
        <dbReference type="ARBA" id="ARBA00022918"/>
    </source>
</evidence>
<keyword evidence="13" id="KW-0862">Zinc</keyword>
<evidence type="ECO:0000256" key="2">
    <source>
        <dbReference type="ARBA" id="ARBA00022679"/>
    </source>
</evidence>
<dbReference type="InterPro" id="IPR041588">
    <property type="entry name" value="Integrase_H2C2"/>
</dbReference>
<dbReference type="FunFam" id="3.10.20.370:FF:000001">
    <property type="entry name" value="Retrovirus-related Pol polyprotein from transposon 17.6-like protein"/>
    <property type="match status" value="1"/>
</dbReference>
<dbReference type="Pfam" id="PF14893">
    <property type="entry name" value="PNMA"/>
    <property type="match status" value="1"/>
</dbReference>
<evidence type="ECO:0000256" key="5">
    <source>
        <dbReference type="ARBA" id="ARBA00022750"/>
    </source>
</evidence>
<dbReference type="Gene3D" id="3.30.420.10">
    <property type="entry name" value="Ribonuclease H-like superfamily/Ribonuclease H"/>
    <property type="match status" value="1"/>
</dbReference>
<feature type="region of interest" description="Disordered" evidence="14">
    <location>
        <begin position="199"/>
        <end position="226"/>
    </location>
</feature>
<dbReference type="CDD" id="cd09274">
    <property type="entry name" value="RNase_HI_RT_Ty3"/>
    <property type="match status" value="1"/>
</dbReference>
<dbReference type="GO" id="GO:0015074">
    <property type="term" value="P:DNA integration"/>
    <property type="evidence" value="ECO:0007669"/>
    <property type="project" value="UniProtKB-KW"/>
</dbReference>
<comment type="caution">
    <text evidence="18">The sequence shown here is derived from an EMBL/GenBank/DDBJ whole genome shotgun (WGS) entry which is preliminary data.</text>
</comment>
<dbReference type="SUPFAM" id="SSF57756">
    <property type="entry name" value="Retrovirus zinc finger-like domains"/>
    <property type="match status" value="1"/>
</dbReference>
<dbReference type="InterPro" id="IPR001969">
    <property type="entry name" value="Aspartic_peptidase_AS"/>
</dbReference>
<evidence type="ECO:0000313" key="19">
    <source>
        <dbReference type="Proteomes" id="UP001186944"/>
    </source>
</evidence>
<keyword evidence="19" id="KW-1185">Reference proteome</keyword>
<dbReference type="Gene3D" id="1.10.340.70">
    <property type="match status" value="1"/>
</dbReference>
<dbReference type="GO" id="GO:0003723">
    <property type="term" value="F:RNA binding"/>
    <property type="evidence" value="ECO:0007669"/>
    <property type="project" value="UniProtKB-KW"/>
</dbReference>
<keyword evidence="7" id="KW-0378">Hydrolase</keyword>
<keyword evidence="1" id="KW-0645">Protease</keyword>
<evidence type="ECO:0000256" key="6">
    <source>
        <dbReference type="ARBA" id="ARBA00022759"/>
    </source>
</evidence>
<dbReference type="InterPro" id="IPR043502">
    <property type="entry name" value="DNA/RNA_pol_sf"/>
</dbReference>
<keyword evidence="12" id="KW-0238">DNA-binding</keyword>
<dbReference type="SUPFAM" id="SSF53098">
    <property type="entry name" value="Ribonuclease H-like"/>
    <property type="match status" value="1"/>
</dbReference>
<dbReference type="GO" id="GO:0004190">
    <property type="term" value="F:aspartic-type endopeptidase activity"/>
    <property type="evidence" value="ECO:0007669"/>
    <property type="project" value="UniProtKB-KW"/>
</dbReference>
<dbReference type="SMART" id="SM00343">
    <property type="entry name" value="ZnF_C2HC"/>
    <property type="match status" value="1"/>
</dbReference>
<dbReference type="InterPro" id="IPR050951">
    <property type="entry name" value="Retrovirus_Pol_polyprotein"/>
</dbReference>
<keyword evidence="6" id="KW-0255">Endonuclease</keyword>
<keyword evidence="3" id="KW-0548">Nucleotidyltransferase</keyword>
<dbReference type="InterPro" id="IPR036397">
    <property type="entry name" value="RNaseH_sf"/>
</dbReference>
<dbReference type="Pfam" id="PF17921">
    <property type="entry name" value="Integrase_H2C2"/>
    <property type="match status" value="1"/>
</dbReference>
<evidence type="ECO:0000259" key="15">
    <source>
        <dbReference type="PROSITE" id="PS50158"/>
    </source>
</evidence>
<evidence type="ECO:0000256" key="3">
    <source>
        <dbReference type="ARBA" id="ARBA00022695"/>
    </source>
</evidence>
<dbReference type="EMBL" id="VSWD01000010">
    <property type="protein sequence ID" value="KAK3090878.1"/>
    <property type="molecule type" value="Genomic_DNA"/>
</dbReference>
<feature type="compositionally biased region" description="Basic and acidic residues" evidence="14">
    <location>
        <begin position="1603"/>
        <end position="1644"/>
    </location>
</feature>
<dbReference type="Gene3D" id="3.30.70.270">
    <property type="match status" value="2"/>
</dbReference>
<keyword evidence="4" id="KW-0540">Nuclease</keyword>
<dbReference type="FunFam" id="3.30.70.270:FF:000020">
    <property type="entry name" value="Transposon Tf2-6 polyprotein-like Protein"/>
    <property type="match status" value="1"/>
</dbReference>
<evidence type="ECO:0000259" key="17">
    <source>
        <dbReference type="PROSITE" id="PS50994"/>
    </source>
</evidence>
<dbReference type="FunFam" id="3.30.420.10:FF:000269">
    <property type="entry name" value="Uncharacterized protein"/>
    <property type="match status" value="1"/>
</dbReference>
<dbReference type="SUPFAM" id="SSF50630">
    <property type="entry name" value="Acid proteases"/>
    <property type="match status" value="1"/>
</dbReference>
<evidence type="ECO:0000313" key="18">
    <source>
        <dbReference type="EMBL" id="KAK3090878.1"/>
    </source>
</evidence>
<feature type="region of interest" description="Disordered" evidence="14">
    <location>
        <begin position="1533"/>
        <end position="1727"/>
    </location>
</feature>
<dbReference type="InterPro" id="IPR043128">
    <property type="entry name" value="Rev_trsase/Diguanyl_cyclase"/>
</dbReference>
<feature type="domain" description="Reverse transcriptase" evidence="16">
    <location>
        <begin position="658"/>
        <end position="838"/>
    </location>
</feature>
<dbReference type="PANTHER" id="PTHR37984">
    <property type="entry name" value="PROTEIN CBG26694"/>
    <property type="match status" value="1"/>
</dbReference>
<proteinExistence type="predicted"/>
<feature type="compositionally biased region" description="Polar residues" evidence="14">
    <location>
        <begin position="1716"/>
        <end position="1726"/>
    </location>
</feature>
<keyword evidence="10" id="KW-0229">DNA integration</keyword>
<dbReference type="Pfam" id="PF00078">
    <property type="entry name" value="RVT_1"/>
    <property type="match status" value="1"/>
</dbReference>
<dbReference type="Gene3D" id="3.10.10.10">
    <property type="entry name" value="HIV Type 1 Reverse Transcriptase, subunit A, domain 1"/>
    <property type="match status" value="1"/>
</dbReference>
<keyword evidence="8" id="KW-0460">Magnesium</keyword>
<dbReference type="InterPro" id="IPR048270">
    <property type="entry name" value="PNMA_C"/>
</dbReference>
<dbReference type="InterPro" id="IPR021109">
    <property type="entry name" value="Peptidase_aspartic_dom_sf"/>
</dbReference>